<proteinExistence type="predicted"/>
<protein>
    <submittedName>
        <fullName evidence="2">Uncharacterized protein</fullName>
    </submittedName>
</protein>
<feature type="region of interest" description="Disordered" evidence="1">
    <location>
        <begin position="1"/>
        <end position="22"/>
    </location>
</feature>
<reference evidence="2" key="1">
    <citation type="submission" date="2015-10" db="EMBL/GenBank/DDBJ databases">
        <authorList>
            <person name="Gilbert D.G."/>
        </authorList>
    </citation>
    <scope>NUCLEOTIDE SEQUENCE</scope>
</reference>
<organism evidence="2">
    <name type="scientific">hydrothermal vent metagenome</name>
    <dbReference type="NCBI Taxonomy" id="652676"/>
    <lineage>
        <taxon>unclassified sequences</taxon>
        <taxon>metagenomes</taxon>
        <taxon>ecological metagenomes</taxon>
    </lineage>
</organism>
<evidence type="ECO:0000256" key="1">
    <source>
        <dbReference type="SAM" id="MobiDB-lite"/>
    </source>
</evidence>
<name>A0A160TIF5_9ZZZZ</name>
<gene>
    <name evidence="2" type="ORF">MGWOODY_Smn3138</name>
</gene>
<sequence length="52" mass="5626">MSEDARNITGSDSENGTDIVKKPWQAPSFYSIDADSTEQGINNGPEILILLS</sequence>
<accession>A0A160TIF5</accession>
<dbReference type="AlphaFoldDB" id="A0A160TIF5"/>
<dbReference type="EMBL" id="CZQE01000174">
    <property type="protein sequence ID" value="CUS44735.1"/>
    <property type="molecule type" value="Genomic_DNA"/>
</dbReference>
<evidence type="ECO:0000313" key="2">
    <source>
        <dbReference type="EMBL" id="CUS44735.1"/>
    </source>
</evidence>